<dbReference type="GO" id="GO:0071204">
    <property type="term" value="C:histone pre-mRNA 3'end processing complex"/>
    <property type="evidence" value="ECO:0007669"/>
    <property type="project" value="TreeGrafter"/>
</dbReference>
<protein>
    <submittedName>
        <fullName evidence="6">SLBP_RNA_bind domain-containing protein</fullName>
    </submittedName>
</protein>
<keyword evidence="5" id="KW-1185">Reference proteome</keyword>
<dbReference type="PANTHER" id="PTHR17408:SF0">
    <property type="entry name" value="HISTONE RNA HAIRPIN-BINDING PROTEIN"/>
    <property type="match status" value="1"/>
</dbReference>
<dbReference type="GO" id="GO:0051028">
    <property type="term" value="P:mRNA transport"/>
    <property type="evidence" value="ECO:0007669"/>
    <property type="project" value="TreeGrafter"/>
</dbReference>
<reference evidence="6" key="3">
    <citation type="submission" date="2016-06" db="UniProtKB">
        <authorList>
            <consortium name="WormBaseParasite"/>
        </authorList>
    </citation>
    <scope>IDENTIFICATION</scope>
</reference>
<dbReference type="Pfam" id="PF15247">
    <property type="entry name" value="SLBP_RNA_bind"/>
    <property type="match status" value="1"/>
</dbReference>
<keyword evidence="2" id="KW-0694">RNA-binding</keyword>
<dbReference type="InterPro" id="IPR029344">
    <property type="entry name" value="SLBP_RNA_bind"/>
</dbReference>
<feature type="region of interest" description="Disordered" evidence="3">
    <location>
        <begin position="108"/>
        <end position="127"/>
    </location>
</feature>
<evidence type="ECO:0000256" key="2">
    <source>
        <dbReference type="ARBA" id="ARBA00022884"/>
    </source>
</evidence>
<evidence type="ECO:0000313" key="6">
    <source>
        <dbReference type="WBParaSite" id="GPLIN_000539200"/>
    </source>
</evidence>
<feature type="compositionally biased region" description="Polar residues" evidence="3">
    <location>
        <begin position="47"/>
        <end position="57"/>
    </location>
</feature>
<reference evidence="5" key="1">
    <citation type="submission" date="2013-12" db="EMBL/GenBank/DDBJ databases">
        <authorList>
            <person name="Aslett M."/>
        </authorList>
    </citation>
    <scope>NUCLEOTIDE SEQUENCE [LARGE SCALE GENOMIC DNA]</scope>
    <source>
        <strain evidence="5">Lindley</strain>
    </source>
</reference>
<accession>A0A183BXQ2</accession>
<dbReference type="AlphaFoldDB" id="A0A183BXQ2"/>
<dbReference type="GO" id="GO:0003729">
    <property type="term" value="F:mRNA binding"/>
    <property type="evidence" value="ECO:0007669"/>
    <property type="project" value="InterPro"/>
</dbReference>
<feature type="compositionally biased region" description="Basic and acidic residues" evidence="3">
    <location>
        <begin position="171"/>
        <end position="190"/>
    </location>
</feature>
<dbReference type="InterPro" id="IPR026502">
    <property type="entry name" value="SLBP1/SLBP2"/>
</dbReference>
<dbReference type="Gene3D" id="1.10.8.1120">
    <property type="entry name" value="Histone RNA hairpin-binding protein RNA-binding domain"/>
    <property type="match status" value="1"/>
</dbReference>
<evidence type="ECO:0000259" key="4">
    <source>
        <dbReference type="Pfam" id="PF15247"/>
    </source>
</evidence>
<comment type="similarity">
    <text evidence="1">Belongs to the SLBP family.</text>
</comment>
<feature type="region of interest" description="Disordered" evidence="3">
    <location>
        <begin position="1"/>
        <end position="73"/>
    </location>
</feature>
<feature type="region of interest" description="Disordered" evidence="3">
    <location>
        <begin position="148"/>
        <end position="253"/>
    </location>
</feature>
<sequence length="268" mass="30398">MLQNALRTKLAEVQNSRRAEEAEQQPQKIEQVDDSSPSFKENAAAIGSQSAGGNTPFSKLLPSPREGWSEPKKGWCNDLVTLQRRDKDLNRMKEKLTYKHYLSQVPKWSRNKKAHPRTPNKYTNHTRRSWDKQVRLWKLAIYKWAGETSSSVEVPPKGKEVPKGKQLPDTPKGKEVPKGNKVLKGKEVPKGKQLPETPKGKEVPKGKQLPDTPKGKEVPKGKQLPETPKGKEVPKGNKVLKRALEEDEADERMEVKKRPRLVAIKRAF</sequence>
<dbReference type="WBParaSite" id="GPLIN_000539200">
    <property type="protein sequence ID" value="GPLIN_000539200"/>
    <property type="gene ID" value="GPLIN_000539200"/>
</dbReference>
<reference evidence="5" key="2">
    <citation type="submission" date="2014-05" db="EMBL/GenBank/DDBJ databases">
        <title>The genome and life-stage specific transcriptomes of Globodera pallida elucidate key aspects of plant parasitism by a cyst nematode.</title>
        <authorList>
            <person name="Cotton J.A."/>
            <person name="Lilley C.J."/>
            <person name="Jones L.M."/>
            <person name="Kikuchi T."/>
            <person name="Reid A.J."/>
            <person name="Thorpe P."/>
            <person name="Tsai I.J."/>
            <person name="Beasley H."/>
            <person name="Blok V."/>
            <person name="Cock P.J.A."/>
            <person name="Van den Akker S.E."/>
            <person name="Holroyd N."/>
            <person name="Hunt M."/>
            <person name="Mantelin S."/>
            <person name="Naghra H."/>
            <person name="Pain A."/>
            <person name="Palomares-Rius J.E."/>
            <person name="Zarowiecki M."/>
            <person name="Berriman M."/>
            <person name="Jones J.T."/>
            <person name="Urwin P.E."/>
        </authorList>
    </citation>
    <scope>NUCLEOTIDE SEQUENCE [LARGE SCALE GENOMIC DNA]</scope>
    <source>
        <strain evidence="5">Lindley</strain>
    </source>
</reference>
<dbReference type="InterPro" id="IPR038294">
    <property type="entry name" value="SLBP_RNA_bind_sf"/>
</dbReference>
<name>A0A183BXQ2_GLOPA</name>
<proteinExistence type="inferred from homology"/>
<feature type="compositionally biased region" description="Polar residues" evidence="3">
    <location>
        <begin position="24"/>
        <end position="39"/>
    </location>
</feature>
<evidence type="ECO:0000313" key="5">
    <source>
        <dbReference type="Proteomes" id="UP000050741"/>
    </source>
</evidence>
<feature type="domain" description="Histone RNA hairpin-binding protein RNA-binding" evidence="4">
    <location>
        <begin position="81"/>
        <end position="145"/>
    </location>
</feature>
<evidence type="ECO:0000256" key="3">
    <source>
        <dbReference type="SAM" id="MobiDB-lite"/>
    </source>
</evidence>
<dbReference type="PANTHER" id="PTHR17408">
    <property type="entry name" value="HISTONE RNA HAIRPIN-BINDING PROTEIN"/>
    <property type="match status" value="1"/>
</dbReference>
<dbReference type="Proteomes" id="UP000050741">
    <property type="component" value="Unassembled WGS sequence"/>
</dbReference>
<feature type="compositionally biased region" description="Basic residues" evidence="3">
    <location>
        <begin position="109"/>
        <end position="118"/>
    </location>
</feature>
<dbReference type="GO" id="GO:0005737">
    <property type="term" value="C:cytoplasm"/>
    <property type="evidence" value="ECO:0007669"/>
    <property type="project" value="TreeGrafter"/>
</dbReference>
<organism evidence="5 6">
    <name type="scientific">Globodera pallida</name>
    <name type="common">Potato cyst nematode worm</name>
    <name type="synonym">Heterodera pallida</name>
    <dbReference type="NCBI Taxonomy" id="36090"/>
    <lineage>
        <taxon>Eukaryota</taxon>
        <taxon>Metazoa</taxon>
        <taxon>Ecdysozoa</taxon>
        <taxon>Nematoda</taxon>
        <taxon>Chromadorea</taxon>
        <taxon>Rhabditida</taxon>
        <taxon>Tylenchina</taxon>
        <taxon>Tylenchomorpha</taxon>
        <taxon>Tylenchoidea</taxon>
        <taxon>Heteroderidae</taxon>
        <taxon>Heteroderinae</taxon>
        <taxon>Globodera</taxon>
    </lineage>
</organism>
<dbReference type="GO" id="GO:0006398">
    <property type="term" value="P:mRNA 3'-end processing by stem-loop binding and cleavage"/>
    <property type="evidence" value="ECO:0007669"/>
    <property type="project" value="TreeGrafter"/>
</dbReference>
<dbReference type="GO" id="GO:0071207">
    <property type="term" value="F:histone pre-mRNA stem-loop binding"/>
    <property type="evidence" value="ECO:0007669"/>
    <property type="project" value="TreeGrafter"/>
</dbReference>
<evidence type="ECO:0000256" key="1">
    <source>
        <dbReference type="ARBA" id="ARBA00006151"/>
    </source>
</evidence>